<dbReference type="CTD" id="78777821"/>
<proteinExistence type="predicted"/>
<dbReference type="AlphaFoldDB" id="A0A6A5FZH9"/>
<organism evidence="1 2">
    <name type="scientific">Caenorhabditis remanei</name>
    <name type="common">Caenorhabditis vulgaris</name>
    <dbReference type="NCBI Taxonomy" id="31234"/>
    <lineage>
        <taxon>Eukaryota</taxon>
        <taxon>Metazoa</taxon>
        <taxon>Ecdysozoa</taxon>
        <taxon>Nematoda</taxon>
        <taxon>Chromadorea</taxon>
        <taxon>Rhabditida</taxon>
        <taxon>Rhabditina</taxon>
        <taxon>Rhabditomorpha</taxon>
        <taxon>Rhabditoidea</taxon>
        <taxon>Rhabditidae</taxon>
        <taxon>Peloderinae</taxon>
        <taxon>Caenorhabditis</taxon>
    </lineage>
</organism>
<evidence type="ECO:0000313" key="1">
    <source>
        <dbReference type="EMBL" id="KAF1748076.1"/>
    </source>
</evidence>
<sequence length="429" mass="47520">MGKVGDVVRRDTSNRDTSVLGQVDRVLLDEFLDLLLVDAGEAEHSNLVGDVLPVAGGSLLGEQVLELGSHGDDTISHQLDVSEPLFVESWVREDARSNTSSVDWWVRVEWTDEDLHLGSDTSGFVGIRESHVLGKGLGKDDVVSLLNEVSDGEGIVVDISRSKSLVGHVEEDEQVTLLNNVGDLLPLLARWIDSSWVVSTSVEQDGSTFWNLSNVGKSSGLVESTGRLVVVAVLLDINTSKLEDWNVVSPGWSWLIDDFALGVLGQEFRSNSESTGSRDTLGGENSLVVDNLRVLSKGELSRELGELWETCREKKINQIIIFSLLTNNTSILLVEIGSNHLTLGFLDRWENEWLSLIVTISSDSKIDLLWVRIRLVSLSDSKNRIRWAHLDVRPPRLSADSSGEKLLGNAHCCWEKDYLKENKYLEIEI</sequence>
<accession>A0A6A5FZH9</accession>
<protein>
    <submittedName>
        <fullName evidence="1">Uncharacterized protein</fullName>
    </submittedName>
</protein>
<dbReference type="EMBL" id="WUAV01000006">
    <property type="protein sequence ID" value="KAF1748076.1"/>
    <property type="molecule type" value="Genomic_DNA"/>
</dbReference>
<name>A0A6A5FZH9_CAERE</name>
<dbReference type="KEGG" id="crq:GCK72_024543"/>
<gene>
    <name evidence="1" type="ORF">GCK72_024543</name>
</gene>
<dbReference type="GeneID" id="78777821"/>
<evidence type="ECO:0000313" key="2">
    <source>
        <dbReference type="Proteomes" id="UP000483820"/>
    </source>
</evidence>
<comment type="caution">
    <text evidence="1">The sequence shown here is derived from an EMBL/GenBank/DDBJ whole genome shotgun (WGS) entry which is preliminary data.</text>
</comment>
<dbReference type="RefSeq" id="XP_053579498.1">
    <property type="nucleotide sequence ID" value="XM_053735932.1"/>
</dbReference>
<dbReference type="Proteomes" id="UP000483820">
    <property type="component" value="Chromosome X"/>
</dbReference>
<reference evidence="1 2" key="1">
    <citation type="submission" date="2019-12" db="EMBL/GenBank/DDBJ databases">
        <title>Chromosome-level assembly of the Caenorhabditis remanei genome.</title>
        <authorList>
            <person name="Teterina A.A."/>
            <person name="Willis J.H."/>
            <person name="Phillips P.C."/>
        </authorList>
    </citation>
    <scope>NUCLEOTIDE SEQUENCE [LARGE SCALE GENOMIC DNA]</scope>
    <source>
        <strain evidence="1 2">PX506</strain>
        <tissue evidence="1">Whole organism</tissue>
    </source>
</reference>